<accession>A0A915J9F1</accession>
<name>A0A915J9F1_ROMCU</name>
<evidence type="ECO:0000313" key="1">
    <source>
        <dbReference type="Proteomes" id="UP000887565"/>
    </source>
</evidence>
<dbReference type="Proteomes" id="UP000887565">
    <property type="component" value="Unplaced"/>
</dbReference>
<keyword evidence="1" id="KW-1185">Reference proteome</keyword>
<reference evidence="2" key="1">
    <citation type="submission" date="2022-11" db="UniProtKB">
        <authorList>
            <consortium name="WormBaseParasite"/>
        </authorList>
    </citation>
    <scope>IDENTIFICATION</scope>
</reference>
<proteinExistence type="predicted"/>
<sequence length="85" mass="9750">MVRQAYLYKENECSVQTNTKDSYKVFERILGKIHRVLKTGILEDELNNTHSVKHLLIFAFISPMSGMPCGDADRIHCPKTLKSHC</sequence>
<organism evidence="1 2">
    <name type="scientific">Romanomermis culicivorax</name>
    <name type="common">Nematode worm</name>
    <dbReference type="NCBI Taxonomy" id="13658"/>
    <lineage>
        <taxon>Eukaryota</taxon>
        <taxon>Metazoa</taxon>
        <taxon>Ecdysozoa</taxon>
        <taxon>Nematoda</taxon>
        <taxon>Enoplea</taxon>
        <taxon>Dorylaimia</taxon>
        <taxon>Mermithida</taxon>
        <taxon>Mermithoidea</taxon>
        <taxon>Mermithidae</taxon>
        <taxon>Romanomermis</taxon>
    </lineage>
</organism>
<evidence type="ECO:0000313" key="2">
    <source>
        <dbReference type="WBParaSite" id="nRc.2.0.1.t22325-RA"/>
    </source>
</evidence>
<protein>
    <submittedName>
        <fullName evidence="2">Uncharacterized protein</fullName>
    </submittedName>
</protein>
<dbReference type="AlphaFoldDB" id="A0A915J9F1"/>
<dbReference type="WBParaSite" id="nRc.2.0.1.t22325-RA">
    <property type="protein sequence ID" value="nRc.2.0.1.t22325-RA"/>
    <property type="gene ID" value="nRc.2.0.1.g22325"/>
</dbReference>